<organism evidence="1 2">
    <name type="scientific">Bacteroides uniformis str. 3978 T3 ii</name>
    <dbReference type="NCBI Taxonomy" id="1339349"/>
    <lineage>
        <taxon>Bacteria</taxon>
        <taxon>Pseudomonadati</taxon>
        <taxon>Bacteroidota</taxon>
        <taxon>Bacteroidia</taxon>
        <taxon>Bacteroidales</taxon>
        <taxon>Bacteroidaceae</taxon>
        <taxon>Bacteroides</taxon>
    </lineage>
</organism>
<protein>
    <submittedName>
        <fullName evidence="1">Uncharacterized protein</fullName>
    </submittedName>
</protein>
<reference evidence="1 2" key="1">
    <citation type="submission" date="2014-04" db="EMBL/GenBank/DDBJ databases">
        <authorList>
            <person name="Sears C."/>
            <person name="Carroll K."/>
            <person name="Sack B.R."/>
            <person name="Qadri F."/>
            <person name="Myers L.L."/>
            <person name="Chung G.-T."/>
            <person name="Escheverria P."/>
            <person name="Fraser C.M."/>
            <person name="Sadzewicz L."/>
            <person name="Shefchek K.A."/>
            <person name="Tallon L."/>
            <person name="Das S.P."/>
            <person name="Daugherty S."/>
            <person name="Mongodin E.F."/>
        </authorList>
    </citation>
    <scope>NUCLEOTIDE SEQUENCE [LARGE SCALE GENOMIC DNA]</scope>
    <source>
        <strain evidence="1 2">3978 T3 ii</strain>
    </source>
</reference>
<sequence>MNDKIDREYMIRFFKEPKGPPFPLLYFKKSNIDNANNRMSIMI</sequence>
<evidence type="ECO:0000313" key="1">
    <source>
        <dbReference type="EMBL" id="KDS49507.1"/>
    </source>
</evidence>
<comment type="caution">
    <text evidence="1">The sequence shown here is derived from an EMBL/GenBank/DDBJ whole genome shotgun (WGS) entry which is preliminary data.</text>
</comment>
<evidence type="ECO:0000313" key="2">
    <source>
        <dbReference type="Proteomes" id="UP000028013"/>
    </source>
</evidence>
<dbReference type="AlphaFoldDB" id="A0A078RX23"/>
<dbReference type="Proteomes" id="UP000028013">
    <property type="component" value="Unassembled WGS sequence"/>
</dbReference>
<dbReference type="EMBL" id="JNHN01000176">
    <property type="protein sequence ID" value="KDS49507.1"/>
    <property type="molecule type" value="Genomic_DNA"/>
</dbReference>
<gene>
    <name evidence="1" type="ORF">M094_1935</name>
</gene>
<name>A0A078RX23_BACUN</name>
<proteinExistence type="predicted"/>
<dbReference type="PATRIC" id="fig|1339349.3.peg.3074"/>
<accession>A0A078RX23</accession>